<evidence type="ECO:0000313" key="5">
    <source>
        <dbReference type="Proteomes" id="UP000700815"/>
    </source>
</evidence>
<keyword evidence="5" id="KW-1185">Reference proteome</keyword>
<organism evidence="4 5">
    <name type="scientific">Bifidobacterium miconis</name>
    <dbReference type="NCBI Taxonomy" id="2834435"/>
    <lineage>
        <taxon>Bacteria</taxon>
        <taxon>Bacillati</taxon>
        <taxon>Actinomycetota</taxon>
        <taxon>Actinomycetes</taxon>
        <taxon>Bifidobacteriales</taxon>
        <taxon>Bifidobacteriaceae</taxon>
        <taxon>Bifidobacterium</taxon>
    </lineage>
</organism>
<dbReference type="Proteomes" id="UP000700815">
    <property type="component" value="Unassembled WGS sequence"/>
</dbReference>
<evidence type="ECO:0000256" key="2">
    <source>
        <dbReference type="ARBA" id="ARBA00022679"/>
    </source>
</evidence>
<sequence>MNYLSPFMIKHVDFFYQPQSAVLGCLMSKQCNVPFPLVSIVIPIYGVERFLPACLDNVCNQTYSHLEIILIDDGSPDRCGEICDEYARKDARIVVHHVANGGVGAARNIGLDAARGEFVLCIDPDDIPETTYVETAMNAAWEYGCDIVTGRFRWIDENGNPYQYDSPHNRYDSLFVLTRDEAVDQIFHNRMESFPWIYLIKRELWNSPKTRFPRGRVFEDAATMYKIIANSTKVVKLPNTLYSYRYRRSLATNSSGKRLTLAAAENSMERLVFINGTELPDAVRRDAIINGFNMLIACYYDLLRRNDANDAEINHVKSYVRQYAPSVRDMPLPKCTSVRWMLMRFHMEKPLLLIDAIRRG</sequence>
<dbReference type="PANTHER" id="PTHR22916">
    <property type="entry name" value="GLYCOSYLTRANSFERASE"/>
    <property type="match status" value="1"/>
</dbReference>
<name>A0ABS6WCE9_9BIFI</name>
<feature type="domain" description="Glycosyltransferase 2-like" evidence="3">
    <location>
        <begin position="39"/>
        <end position="191"/>
    </location>
</feature>
<dbReference type="RefSeq" id="WP_219057833.1">
    <property type="nucleotide sequence ID" value="NZ_JAHBBH010000003.1"/>
</dbReference>
<dbReference type="InterPro" id="IPR001173">
    <property type="entry name" value="Glyco_trans_2-like"/>
</dbReference>
<evidence type="ECO:0000313" key="4">
    <source>
        <dbReference type="EMBL" id="MBW3091723.1"/>
    </source>
</evidence>
<comment type="caution">
    <text evidence="4">The sequence shown here is derived from an EMBL/GenBank/DDBJ whole genome shotgun (WGS) entry which is preliminary data.</text>
</comment>
<keyword evidence="1" id="KW-0328">Glycosyltransferase</keyword>
<keyword evidence="2" id="KW-0808">Transferase</keyword>
<protein>
    <submittedName>
        <fullName evidence="4">Glycosyltransferase family 2 protein</fullName>
    </submittedName>
</protein>
<reference evidence="4 5" key="1">
    <citation type="submission" date="2021-05" db="EMBL/GenBank/DDBJ databases">
        <title>Phylogenetic classification of ten novel species belonging to the genus Bifidobacterium comprising B. colchicus sp. nov., B. abeli sp. nov., B. bicoloris sp. nov., B. guerezis sp. nov., B. rosaliae sp. nov., B. santillanensis sp. nov., B. argentati sp. nov., B. amazzoni sp. nov., B. pluviali sp. nov., and B. pinnaculum sp. nov.</title>
        <authorList>
            <person name="Lugli G.A."/>
            <person name="Ruiz Garcia L."/>
            <person name="Margolles A."/>
            <person name="Ventura M."/>
        </authorList>
    </citation>
    <scope>NUCLEOTIDE SEQUENCE [LARGE SCALE GENOMIC DNA]</scope>
    <source>
        <strain evidence="4 5">82T10</strain>
    </source>
</reference>
<dbReference type="CDD" id="cd00761">
    <property type="entry name" value="Glyco_tranf_GTA_type"/>
    <property type="match status" value="1"/>
</dbReference>
<evidence type="ECO:0000259" key="3">
    <source>
        <dbReference type="Pfam" id="PF00535"/>
    </source>
</evidence>
<dbReference type="PANTHER" id="PTHR22916:SF51">
    <property type="entry name" value="GLYCOSYLTRANSFERASE EPSH-RELATED"/>
    <property type="match status" value="1"/>
</dbReference>
<dbReference type="EMBL" id="JAHBBH010000003">
    <property type="protein sequence ID" value="MBW3091723.1"/>
    <property type="molecule type" value="Genomic_DNA"/>
</dbReference>
<proteinExistence type="predicted"/>
<evidence type="ECO:0000256" key="1">
    <source>
        <dbReference type="ARBA" id="ARBA00022676"/>
    </source>
</evidence>
<accession>A0ABS6WCE9</accession>
<dbReference type="Pfam" id="PF00535">
    <property type="entry name" value="Glycos_transf_2"/>
    <property type="match status" value="1"/>
</dbReference>
<gene>
    <name evidence="4" type="ORF">KIH79_01885</name>
</gene>